<reference evidence="2 3" key="2">
    <citation type="journal article" date="2017" name="Nature">
        <title>The Apostasia genome and the evolution of orchids.</title>
        <authorList>
            <person name="Zhang G.Q."/>
            <person name="Liu K.W."/>
            <person name="Li Z."/>
            <person name="Lohaus R."/>
            <person name="Hsiao Y.Y."/>
            <person name="Niu S.C."/>
            <person name="Wang J.Y."/>
            <person name="Lin Y.C."/>
            <person name="Xu Q."/>
            <person name="Chen L.J."/>
            <person name="Yoshida K."/>
            <person name="Fujiwara S."/>
            <person name="Wang Z.W."/>
            <person name="Zhang Y.Q."/>
            <person name="Mitsuda N."/>
            <person name="Wang M."/>
            <person name="Liu G.H."/>
            <person name="Pecoraro L."/>
            <person name="Huang H.X."/>
            <person name="Xiao X.J."/>
            <person name="Lin M."/>
            <person name="Wu X.Y."/>
            <person name="Wu W.L."/>
            <person name="Chen Y.Y."/>
            <person name="Chang S.B."/>
            <person name="Sakamoto S."/>
            <person name="Ohme-Takagi M."/>
            <person name="Yagi M."/>
            <person name="Zeng S.J."/>
            <person name="Shen C.Y."/>
            <person name="Yeh C.M."/>
            <person name="Luo Y.B."/>
            <person name="Tsai W.C."/>
            <person name="Van de Peer Y."/>
            <person name="Liu Z.J."/>
        </authorList>
    </citation>
    <scope>NUCLEOTIDE SEQUENCE [LARGE SCALE GENOMIC DNA]</scope>
    <source>
        <tissue evidence="2">The whole plant</tissue>
    </source>
</reference>
<proteinExistence type="predicted"/>
<reference evidence="2 3" key="1">
    <citation type="journal article" date="2016" name="Sci. Rep.">
        <title>The Dendrobium catenatum Lindl. genome sequence provides insights into polysaccharide synthase, floral development and adaptive evolution.</title>
        <authorList>
            <person name="Zhang G.Q."/>
            <person name="Xu Q."/>
            <person name="Bian C."/>
            <person name="Tsai W.C."/>
            <person name="Yeh C.M."/>
            <person name="Liu K.W."/>
            <person name="Yoshida K."/>
            <person name="Zhang L.S."/>
            <person name="Chang S.B."/>
            <person name="Chen F."/>
            <person name="Shi Y."/>
            <person name="Su Y.Y."/>
            <person name="Zhang Y.Q."/>
            <person name="Chen L.J."/>
            <person name="Yin Y."/>
            <person name="Lin M."/>
            <person name="Huang H."/>
            <person name="Deng H."/>
            <person name="Wang Z.W."/>
            <person name="Zhu S.L."/>
            <person name="Zhao X."/>
            <person name="Deng C."/>
            <person name="Niu S.C."/>
            <person name="Huang J."/>
            <person name="Wang M."/>
            <person name="Liu G.H."/>
            <person name="Yang H.J."/>
            <person name="Xiao X.J."/>
            <person name="Hsiao Y.Y."/>
            <person name="Wu W.L."/>
            <person name="Chen Y.Y."/>
            <person name="Mitsuda N."/>
            <person name="Ohme-Takagi M."/>
            <person name="Luo Y.B."/>
            <person name="Van de Peer Y."/>
            <person name="Liu Z.J."/>
        </authorList>
    </citation>
    <scope>NUCLEOTIDE SEQUENCE [LARGE SCALE GENOMIC DNA]</scope>
    <source>
        <tissue evidence="2">The whole plant</tissue>
    </source>
</reference>
<dbReference type="EMBL" id="KZ503181">
    <property type="protein sequence ID" value="PKU67581.1"/>
    <property type="molecule type" value="Genomic_DNA"/>
</dbReference>
<dbReference type="Proteomes" id="UP000233837">
    <property type="component" value="Unassembled WGS sequence"/>
</dbReference>
<evidence type="ECO:0008006" key="4">
    <source>
        <dbReference type="Google" id="ProtNLM"/>
    </source>
</evidence>
<keyword evidence="3" id="KW-1185">Reference proteome</keyword>
<organism evidence="2 3">
    <name type="scientific">Dendrobium catenatum</name>
    <dbReference type="NCBI Taxonomy" id="906689"/>
    <lineage>
        <taxon>Eukaryota</taxon>
        <taxon>Viridiplantae</taxon>
        <taxon>Streptophyta</taxon>
        <taxon>Embryophyta</taxon>
        <taxon>Tracheophyta</taxon>
        <taxon>Spermatophyta</taxon>
        <taxon>Magnoliopsida</taxon>
        <taxon>Liliopsida</taxon>
        <taxon>Asparagales</taxon>
        <taxon>Orchidaceae</taxon>
        <taxon>Epidendroideae</taxon>
        <taxon>Malaxideae</taxon>
        <taxon>Dendrobiinae</taxon>
        <taxon>Dendrobium</taxon>
    </lineage>
</organism>
<gene>
    <name evidence="2" type="ORF">MA16_Dca018884</name>
</gene>
<evidence type="ECO:0000256" key="1">
    <source>
        <dbReference type="SAM" id="SignalP"/>
    </source>
</evidence>
<dbReference type="AlphaFoldDB" id="A0A2I0VVZ3"/>
<evidence type="ECO:0000313" key="2">
    <source>
        <dbReference type="EMBL" id="PKU67581.1"/>
    </source>
</evidence>
<accession>A0A2I0VVZ3</accession>
<sequence length="64" mass="7037">MINFVRTSLVFFVPFAGLLSSLPVRTGKPRVIIKIMRPAASRVDSPLPIAIVLNRSLPPTMDDC</sequence>
<keyword evidence="1" id="KW-0732">Signal</keyword>
<name>A0A2I0VVZ3_9ASPA</name>
<feature type="chain" id="PRO_5014140414" description="Secreted protein" evidence="1">
    <location>
        <begin position="21"/>
        <end position="64"/>
    </location>
</feature>
<feature type="signal peptide" evidence="1">
    <location>
        <begin position="1"/>
        <end position="20"/>
    </location>
</feature>
<protein>
    <recommendedName>
        <fullName evidence="4">Secreted protein</fullName>
    </recommendedName>
</protein>
<evidence type="ECO:0000313" key="3">
    <source>
        <dbReference type="Proteomes" id="UP000233837"/>
    </source>
</evidence>